<accession>A0A9D1YSG2</accession>
<name>A0A9D1YSG2_9FIRM</name>
<protein>
    <submittedName>
        <fullName evidence="1">Uncharacterized protein</fullName>
    </submittedName>
</protein>
<evidence type="ECO:0000313" key="2">
    <source>
        <dbReference type="Proteomes" id="UP000824007"/>
    </source>
</evidence>
<dbReference type="Proteomes" id="UP000824007">
    <property type="component" value="Unassembled WGS sequence"/>
</dbReference>
<gene>
    <name evidence="1" type="ORF">H9831_13825</name>
</gene>
<evidence type="ECO:0000313" key="1">
    <source>
        <dbReference type="EMBL" id="HIY61729.1"/>
    </source>
</evidence>
<dbReference type="EMBL" id="DXDD01000171">
    <property type="protein sequence ID" value="HIY61729.1"/>
    <property type="molecule type" value="Genomic_DNA"/>
</dbReference>
<reference evidence="1" key="2">
    <citation type="submission" date="2021-04" db="EMBL/GenBank/DDBJ databases">
        <authorList>
            <person name="Gilroy R."/>
        </authorList>
    </citation>
    <scope>NUCLEOTIDE SEQUENCE</scope>
    <source>
        <strain evidence="1">ChiSxjej3B15-24422</strain>
    </source>
</reference>
<reference evidence="1" key="1">
    <citation type="journal article" date="2021" name="PeerJ">
        <title>Extensive microbial diversity within the chicken gut microbiome revealed by metagenomics and culture.</title>
        <authorList>
            <person name="Gilroy R."/>
            <person name="Ravi A."/>
            <person name="Getino M."/>
            <person name="Pursley I."/>
            <person name="Horton D.L."/>
            <person name="Alikhan N.F."/>
            <person name="Baker D."/>
            <person name="Gharbi K."/>
            <person name="Hall N."/>
            <person name="Watson M."/>
            <person name="Adriaenssens E.M."/>
            <person name="Foster-Nyarko E."/>
            <person name="Jarju S."/>
            <person name="Secka A."/>
            <person name="Antonio M."/>
            <person name="Oren A."/>
            <person name="Chaudhuri R.R."/>
            <person name="La Ragione R."/>
            <person name="Hildebrand F."/>
            <person name="Pallen M.J."/>
        </authorList>
    </citation>
    <scope>NUCLEOTIDE SEQUENCE</scope>
    <source>
        <strain evidence="1">ChiSxjej3B15-24422</strain>
    </source>
</reference>
<proteinExistence type="predicted"/>
<organism evidence="1 2">
    <name type="scientific">Candidatus Eisenbergiella pullistercoris</name>
    <dbReference type="NCBI Taxonomy" id="2838555"/>
    <lineage>
        <taxon>Bacteria</taxon>
        <taxon>Bacillati</taxon>
        <taxon>Bacillota</taxon>
        <taxon>Clostridia</taxon>
        <taxon>Lachnospirales</taxon>
        <taxon>Lachnospiraceae</taxon>
        <taxon>Eisenbergiella</taxon>
    </lineage>
</organism>
<sequence>MDQGILSVKLCEMEKEYGRLQSRIQLFQDRDHKRLLEEIRRMEDKAAQETLLLEKRMRGSGSPAAVKLAQAQLAYEKSVRRILREAEAGAFSRENRPPENPEPAILCAEYAADFATQSMNYALLAALKAMERQLACEEKEGEKENE</sequence>
<comment type="caution">
    <text evidence="1">The sequence shown here is derived from an EMBL/GenBank/DDBJ whole genome shotgun (WGS) entry which is preliminary data.</text>
</comment>
<dbReference type="AlphaFoldDB" id="A0A9D1YSG2"/>